<evidence type="ECO:0000256" key="3">
    <source>
        <dbReference type="ARBA" id="ARBA00021315"/>
    </source>
</evidence>
<keyword evidence="4" id="KW-0547">Nucleotide-binding</keyword>
<evidence type="ECO:0000256" key="1">
    <source>
        <dbReference type="ARBA" id="ARBA00003618"/>
    </source>
</evidence>
<dbReference type="SUPFAM" id="SSF52540">
    <property type="entry name" value="P-loop containing nucleoside triphosphate hydrolases"/>
    <property type="match status" value="1"/>
</dbReference>
<feature type="coiled-coil region" evidence="10">
    <location>
        <begin position="166"/>
        <end position="215"/>
    </location>
</feature>
<protein>
    <recommendedName>
        <fullName evidence="3 9">DNA repair protein RecN</fullName>
    </recommendedName>
    <alternativeName>
        <fullName evidence="8 9">Recombination protein N</fullName>
    </alternativeName>
</protein>
<dbReference type="HOGENOM" id="CLU_018297_3_1_10"/>
<comment type="caution">
    <text evidence="12">The sequence shown here is derived from an EMBL/GenBank/DDBJ whole genome shotgun (WGS) entry which is preliminary data.</text>
</comment>
<dbReference type="GO" id="GO:0043590">
    <property type="term" value="C:bacterial nucleoid"/>
    <property type="evidence" value="ECO:0007669"/>
    <property type="project" value="TreeGrafter"/>
</dbReference>
<dbReference type="Gene3D" id="3.40.50.300">
    <property type="entry name" value="P-loop containing nucleotide triphosphate hydrolases"/>
    <property type="match status" value="2"/>
</dbReference>
<dbReference type="RefSeq" id="WP_009161647.1">
    <property type="nucleotide sequence ID" value="NZ_KB290974.1"/>
</dbReference>
<keyword evidence="5 9" id="KW-0227">DNA damage</keyword>
<dbReference type="InterPro" id="IPR004604">
    <property type="entry name" value="DNA_recomb/repair_RecN"/>
</dbReference>
<name>L1NID0_9BACT</name>
<keyword evidence="10" id="KW-0175">Coiled coil</keyword>
<dbReference type="PIRSF" id="PIRSF003128">
    <property type="entry name" value="RecN"/>
    <property type="match status" value="1"/>
</dbReference>
<organism evidence="12 13">
    <name type="scientific">Hoylesella saccharolytica F0055</name>
    <dbReference type="NCBI Taxonomy" id="1127699"/>
    <lineage>
        <taxon>Bacteria</taxon>
        <taxon>Pseudomonadati</taxon>
        <taxon>Bacteroidota</taxon>
        <taxon>Bacteroidia</taxon>
        <taxon>Bacteroidales</taxon>
        <taxon>Prevotellaceae</taxon>
        <taxon>Hoylesella</taxon>
    </lineage>
</organism>
<dbReference type="PATRIC" id="fig|1127699.3.peg.434"/>
<dbReference type="PANTHER" id="PTHR11059:SF0">
    <property type="entry name" value="DNA REPAIR PROTEIN RECN"/>
    <property type="match status" value="1"/>
</dbReference>
<dbReference type="STRING" id="1127699.HMPREF9151_00476"/>
<dbReference type="GO" id="GO:0006310">
    <property type="term" value="P:DNA recombination"/>
    <property type="evidence" value="ECO:0007669"/>
    <property type="project" value="InterPro"/>
</dbReference>
<comment type="function">
    <text evidence="1 9">May be involved in recombinational repair of damaged DNA.</text>
</comment>
<keyword evidence="6" id="KW-0067">ATP-binding</keyword>
<dbReference type="InterPro" id="IPR027417">
    <property type="entry name" value="P-loop_NTPase"/>
</dbReference>
<reference evidence="12 13" key="1">
    <citation type="submission" date="2012-05" db="EMBL/GenBank/DDBJ databases">
        <authorList>
            <person name="Weinstock G."/>
            <person name="Sodergren E."/>
            <person name="Lobos E.A."/>
            <person name="Fulton L."/>
            <person name="Fulton R."/>
            <person name="Courtney L."/>
            <person name="Fronick C."/>
            <person name="O'Laughlin M."/>
            <person name="Godfrey J."/>
            <person name="Wilson R.M."/>
            <person name="Miner T."/>
            <person name="Farmer C."/>
            <person name="Delehaunty K."/>
            <person name="Cordes M."/>
            <person name="Minx P."/>
            <person name="Tomlinson C."/>
            <person name="Chen J."/>
            <person name="Wollam A."/>
            <person name="Pepin K.H."/>
            <person name="Bhonagiri V."/>
            <person name="Zhang X."/>
            <person name="Suruliraj S."/>
            <person name="Warren W."/>
            <person name="Mitreva M."/>
            <person name="Mardis E.R."/>
            <person name="Wilson R.K."/>
        </authorList>
    </citation>
    <scope>NUCLEOTIDE SEQUENCE [LARGE SCALE GENOMIC DNA]</scope>
    <source>
        <strain evidence="12 13">F0055</strain>
    </source>
</reference>
<feature type="domain" description="RecF/RecN/SMC N-terminal" evidence="11">
    <location>
        <begin position="1"/>
        <end position="507"/>
    </location>
</feature>
<dbReference type="Proteomes" id="UP000010433">
    <property type="component" value="Unassembled WGS sequence"/>
</dbReference>
<evidence type="ECO:0000259" key="11">
    <source>
        <dbReference type="Pfam" id="PF02463"/>
    </source>
</evidence>
<evidence type="ECO:0000256" key="10">
    <source>
        <dbReference type="SAM" id="Coils"/>
    </source>
</evidence>
<comment type="similarity">
    <text evidence="2 9">Belongs to the RecN family.</text>
</comment>
<evidence type="ECO:0000313" key="13">
    <source>
        <dbReference type="Proteomes" id="UP000010433"/>
    </source>
</evidence>
<keyword evidence="7 9" id="KW-0234">DNA repair</keyword>
<dbReference type="OrthoDB" id="9806954at2"/>
<evidence type="ECO:0000256" key="7">
    <source>
        <dbReference type="ARBA" id="ARBA00023204"/>
    </source>
</evidence>
<dbReference type="GO" id="GO:0009432">
    <property type="term" value="P:SOS response"/>
    <property type="evidence" value="ECO:0007669"/>
    <property type="project" value="TreeGrafter"/>
</dbReference>
<dbReference type="CDD" id="cd03241">
    <property type="entry name" value="ABC_RecN"/>
    <property type="match status" value="2"/>
</dbReference>
<dbReference type="FunFam" id="3.40.50.300:FF:000319">
    <property type="entry name" value="DNA repair protein RecN"/>
    <property type="match status" value="1"/>
</dbReference>
<dbReference type="EMBL" id="AMEP01000041">
    <property type="protein sequence ID" value="EKY03133.1"/>
    <property type="molecule type" value="Genomic_DNA"/>
</dbReference>
<evidence type="ECO:0000256" key="5">
    <source>
        <dbReference type="ARBA" id="ARBA00022763"/>
    </source>
</evidence>
<dbReference type="GO" id="GO:0006281">
    <property type="term" value="P:DNA repair"/>
    <property type="evidence" value="ECO:0007669"/>
    <property type="project" value="UniProtKB-KW"/>
</dbReference>
<evidence type="ECO:0000256" key="4">
    <source>
        <dbReference type="ARBA" id="ARBA00022741"/>
    </source>
</evidence>
<evidence type="ECO:0000313" key="12">
    <source>
        <dbReference type="EMBL" id="EKY03133.1"/>
    </source>
</evidence>
<dbReference type="Pfam" id="PF02463">
    <property type="entry name" value="SMC_N"/>
    <property type="match status" value="1"/>
</dbReference>
<evidence type="ECO:0000256" key="2">
    <source>
        <dbReference type="ARBA" id="ARBA00009441"/>
    </source>
</evidence>
<dbReference type="NCBIfam" id="TIGR00634">
    <property type="entry name" value="recN"/>
    <property type="match status" value="1"/>
</dbReference>
<dbReference type="InterPro" id="IPR003395">
    <property type="entry name" value="RecF/RecN/SMC_N"/>
</dbReference>
<accession>L1NID0</accession>
<evidence type="ECO:0000256" key="9">
    <source>
        <dbReference type="PIRNR" id="PIRNR003128"/>
    </source>
</evidence>
<gene>
    <name evidence="12" type="ORF">HMPREF9151_00476</name>
</gene>
<proteinExistence type="inferred from homology"/>
<evidence type="ECO:0000256" key="8">
    <source>
        <dbReference type="ARBA" id="ARBA00033408"/>
    </source>
</evidence>
<dbReference type="PANTHER" id="PTHR11059">
    <property type="entry name" value="DNA REPAIR PROTEIN RECN"/>
    <property type="match status" value="1"/>
</dbReference>
<sequence>MLTQLYIKNFTLIDELNISFRSGFSVITGETGAGKSIILGALGLVMGQRADVKAIKYGEERCLVEAHFDISNYDMQDFFRENDIDFDVSDCIIRREVNTSGKSRAFINDTPVALSVLKDLGDSLIDIHSQHQNLLLNKEDFQLNVIDLIAGNADLLSNYRKDFSVYKTLIQKLQQLEENINQSKEREDFIRFQYKELADAKLQEGEQELLEQEAETASHVEEIKDVLFYAVESINGEERGVVPDLKTIVDRINHIVPLYPSVQEIDKRLQDCYIELKDISQDLVMQVDAIEFNPQRLAAVNERLNVLYSLEKKYRVNTVKELLDILQDLQVQLQHIDNSDDELSACRKQLEEMHTVCCQKAEKLTVVRAKCAKGIEMQLQKMLVELGIPKAQFQVQMESKDLSPTGCDKVSFLFSANNDSLLQPVSQVASGGEIARVMLSLKALISHSVKLPTIIFDEIDTGVSGRVAERMAQMMAEMGENKRQVIAITHLPQIAAMGKTHYQVFKEDSLKGMVSKMIQLSDEERINEIAKMLSGSDVSVAAIDNAKSLLKIQ</sequence>
<dbReference type="GO" id="GO:0005524">
    <property type="term" value="F:ATP binding"/>
    <property type="evidence" value="ECO:0007669"/>
    <property type="project" value="UniProtKB-KW"/>
</dbReference>
<keyword evidence="13" id="KW-1185">Reference proteome</keyword>
<evidence type="ECO:0000256" key="6">
    <source>
        <dbReference type="ARBA" id="ARBA00022840"/>
    </source>
</evidence>
<dbReference type="AlphaFoldDB" id="L1NID0"/>